<dbReference type="Proteomes" id="UP000183629">
    <property type="component" value="Unassembled WGS sequence"/>
</dbReference>
<protein>
    <recommendedName>
        <fullName evidence="5">Transport permease protein</fullName>
    </recommendedName>
</protein>
<evidence type="ECO:0000256" key="3">
    <source>
        <dbReference type="ARBA" id="ARBA00022989"/>
    </source>
</evidence>
<sequence>MFKVSFKSIYYVVVRNYMSFKSLFKIAIVPNLIDPLFYLLAMGFGVGSYLTNINGMSYTTFVITGLIGATAMTASTSEATVNAFIQYKIEKTYDAMLMTPINLQDIVIGQAIWSGARAVIFGSIFWIVSVFISQTFNLYMLLIIPLLFLIGLVFGLIGLTFTYLAPSREFLNYYNTLIIRPLYMFSDTFFPIDSIPESFQKLTWISPLYHATNIVRAIWLENFATVPQHLLWLTGCTVIFYFIPIFVIYKKYYK</sequence>
<organism evidence="7 8">
    <name type="scientific">Streptococcus gallolyticus</name>
    <dbReference type="NCBI Taxonomy" id="315405"/>
    <lineage>
        <taxon>Bacteria</taxon>
        <taxon>Bacillati</taxon>
        <taxon>Bacillota</taxon>
        <taxon>Bacilli</taxon>
        <taxon>Lactobacillales</taxon>
        <taxon>Streptococcaceae</taxon>
        <taxon>Streptococcus</taxon>
    </lineage>
</organism>
<dbReference type="EMBL" id="FPBN01000004">
    <property type="protein sequence ID" value="SFU69441.1"/>
    <property type="molecule type" value="Genomic_DNA"/>
</dbReference>
<dbReference type="GO" id="GO:0140359">
    <property type="term" value="F:ABC-type transporter activity"/>
    <property type="evidence" value="ECO:0007669"/>
    <property type="project" value="InterPro"/>
</dbReference>
<name>A0A1I7I952_9STRE</name>
<dbReference type="InterPro" id="IPR013525">
    <property type="entry name" value="ABC2_TM"/>
</dbReference>
<accession>A0A1I7I952</accession>
<dbReference type="RefSeq" id="WP_074581963.1">
    <property type="nucleotide sequence ID" value="NZ_FNFJ01000004.1"/>
</dbReference>
<evidence type="ECO:0000256" key="4">
    <source>
        <dbReference type="ARBA" id="ARBA00023136"/>
    </source>
</evidence>
<dbReference type="Pfam" id="PF01061">
    <property type="entry name" value="ABC2_membrane"/>
    <property type="match status" value="1"/>
</dbReference>
<dbReference type="PANTHER" id="PTHR43229">
    <property type="entry name" value="NODULATION PROTEIN J"/>
    <property type="match status" value="1"/>
</dbReference>
<dbReference type="PRINTS" id="PR00164">
    <property type="entry name" value="ABC2TRNSPORT"/>
</dbReference>
<evidence type="ECO:0000313" key="8">
    <source>
        <dbReference type="Proteomes" id="UP000183629"/>
    </source>
</evidence>
<keyword evidence="3 5" id="KW-1133">Transmembrane helix</keyword>
<evidence type="ECO:0000256" key="2">
    <source>
        <dbReference type="ARBA" id="ARBA00022692"/>
    </source>
</evidence>
<keyword evidence="2 5" id="KW-0812">Transmembrane</keyword>
<evidence type="ECO:0000313" key="7">
    <source>
        <dbReference type="EMBL" id="SFU69441.1"/>
    </source>
</evidence>
<reference evidence="8" key="1">
    <citation type="submission" date="2016-10" db="EMBL/GenBank/DDBJ databases">
        <authorList>
            <person name="Varghese N."/>
            <person name="Submissions S."/>
        </authorList>
    </citation>
    <scope>NUCLEOTIDE SEQUENCE [LARGE SCALE GENOMIC DNA]</scope>
    <source>
        <strain evidence="8">LMG 15572</strain>
    </source>
</reference>
<evidence type="ECO:0000256" key="5">
    <source>
        <dbReference type="RuleBase" id="RU361157"/>
    </source>
</evidence>
<feature type="transmembrane region" description="Helical" evidence="5">
    <location>
        <begin position="173"/>
        <end position="192"/>
    </location>
</feature>
<evidence type="ECO:0000256" key="1">
    <source>
        <dbReference type="ARBA" id="ARBA00004141"/>
    </source>
</evidence>
<dbReference type="InterPro" id="IPR047817">
    <property type="entry name" value="ABC2_TM_bact-type"/>
</dbReference>
<proteinExistence type="inferred from homology"/>
<feature type="transmembrane region" description="Helical" evidence="5">
    <location>
        <begin position="138"/>
        <end position="161"/>
    </location>
</feature>
<feature type="domain" description="ABC transmembrane type-2" evidence="6">
    <location>
        <begin position="26"/>
        <end position="251"/>
    </location>
</feature>
<feature type="transmembrane region" description="Helical" evidence="5">
    <location>
        <begin position="58"/>
        <end position="85"/>
    </location>
</feature>
<dbReference type="InterPro" id="IPR000412">
    <property type="entry name" value="ABC_2_transport"/>
</dbReference>
<keyword evidence="5" id="KW-0813">Transport</keyword>
<feature type="transmembrane region" description="Helical" evidence="5">
    <location>
        <begin position="230"/>
        <end position="249"/>
    </location>
</feature>
<dbReference type="PANTHER" id="PTHR43229:SF2">
    <property type="entry name" value="NODULATION PROTEIN J"/>
    <property type="match status" value="1"/>
</dbReference>
<dbReference type="PIRSF" id="PIRSF006648">
    <property type="entry name" value="DrrB"/>
    <property type="match status" value="1"/>
</dbReference>
<comment type="subcellular location">
    <subcellularLocation>
        <location evidence="5">Cell membrane</location>
        <topology evidence="5">Multi-pass membrane protein</topology>
    </subcellularLocation>
    <subcellularLocation>
        <location evidence="1">Membrane</location>
        <topology evidence="1">Multi-pass membrane protein</topology>
    </subcellularLocation>
</comment>
<gene>
    <name evidence="7" type="ORF">SAMN05660328_104114</name>
</gene>
<dbReference type="AlphaFoldDB" id="A0A1I7I952"/>
<dbReference type="PROSITE" id="PS51012">
    <property type="entry name" value="ABC_TM2"/>
    <property type="match status" value="1"/>
</dbReference>
<evidence type="ECO:0000259" key="6">
    <source>
        <dbReference type="PROSITE" id="PS51012"/>
    </source>
</evidence>
<comment type="similarity">
    <text evidence="5">Belongs to the ABC-2 integral membrane protein family.</text>
</comment>
<keyword evidence="4 5" id="KW-0472">Membrane</keyword>
<feature type="transmembrane region" description="Helical" evidence="5">
    <location>
        <begin position="23"/>
        <end position="46"/>
    </location>
</feature>
<dbReference type="InterPro" id="IPR051784">
    <property type="entry name" value="Nod_factor_ABC_transporter"/>
</dbReference>
<keyword evidence="8" id="KW-1185">Reference proteome</keyword>
<dbReference type="GO" id="GO:0043190">
    <property type="term" value="C:ATP-binding cassette (ABC) transporter complex"/>
    <property type="evidence" value="ECO:0007669"/>
    <property type="project" value="InterPro"/>
</dbReference>
<feature type="transmembrane region" description="Helical" evidence="5">
    <location>
        <begin position="106"/>
        <end position="132"/>
    </location>
</feature>
<keyword evidence="5" id="KW-1003">Cell membrane</keyword>